<dbReference type="AlphaFoldDB" id="A0A5B7DS59"/>
<evidence type="ECO:0000313" key="1">
    <source>
        <dbReference type="EMBL" id="MPC23756.1"/>
    </source>
</evidence>
<protein>
    <submittedName>
        <fullName evidence="1">Uncharacterized protein</fullName>
    </submittedName>
</protein>
<keyword evidence="2" id="KW-1185">Reference proteome</keyword>
<accession>A0A5B7DS59</accession>
<dbReference type="EMBL" id="VSRR010001247">
    <property type="protein sequence ID" value="MPC23756.1"/>
    <property type="molecule type" value="Genomic_DNA"/>
</dbReference>
<reference evidence="1 2" key="1">
    <citation type="submission" date="2019-05" db="EMBL/GenBank/DDBJ databases">
        <title>Another draft genome of Portunus trituberculatus and its Hox gene families provides insights of decapod evolution.</title>
        <authorList>
            <person name="Jeong J.-H."/>
            <person name="Song I."/>
            <person name="Kim S."/>
            <person name="Choi T."/>
            <person name="Kim D."/>
            <person name="Ryu S."/>
            <person name="Kim W."/>
        </authorList>
    </citation>
    <scope>NUCLEOTIDE SEQUENCE [LARGE SCALE GENOMIC DNA]</scope>
    <source>
        <tissue evidence="1">Muscle</tissue>
    </source>
</reference>
<proteinExistence type="predicted"/>
<comment type="caution">
    <text evidence="1">The sequence shown here is derived from an EMBL/GenBank/DDBJ whole genome shotgun (WGS) entry which is preliminary data.</text>
</comment>
<name>A0A5B7DS59_PORTR</name>
<dbReference type="Proteomes" id="UP000324222">
    <property type="component" value="Unassembled WGS sequence"/>
</dbReference>
<sequence>MDEKLVPVLQSSLLYHLTENLKRVDPPNFNVLVLFLPAYCHTTNLTSALLRQLPYDLAMEESSQIQSCLRRDRYTKHTSANETTDYTKLFQHQWDTQYEKNLMSCCNAFILGPTRLPTNKAKAGNNAYSVFHQGYKNSCFTAALILTNLILRIQAVYVQLVATSTPR</sequence>
<evidence type="ECO:0000313" key="2">
    <source>
        <dbReference type="Proteomes" id="UP000324222"/>
    </source>
</evidence>
<gene>
    <name evidence="1" type="ORF">E2C01_016817</name>
</gene>
<organism evidence="1 2">
    <name type="scientific">Portunus trituberculatus</name>
    <name type="common">Swimming crab</name>
    <name type="synonym">Neptunus trituberculatus</name>
    <dbReference type="NCBI Taxonomy" id="210409"/>
    <lineage>
        <taxon>Eukaryota</taxon>
        <taxon>Metazoa</taxon>
        <taxon>Ecdysozoa</taxon>
        <taxon>Arthropoda</taxon>
        <taxon>Crustacea</taxon>
        <taxon>Multicrustacea</taxon>
        <taxon>Malacostraca</taxon>
        <taxon>Eumalacostraca</taxon>
        <taxon>Eucarida</taxon>
        <taxon>Decapoda</taxon>
        <taxon>Pleocyemata</taxon>
        <taxon>Brachyura</taxon>
        <taxon>Eubrachyura</taxon>
        <taxon>Portunoidea</taxon>
        <taxon>Portunidae</taxon>
        <taxon>Portuninae</taxon>
        <taxon>Portunus</taxon>
    </lineage>
</organism>